<keyword evidence="3" id="KW-1185">Reference proteome</keyword>
<proteinExistence type="predicted"/>
<keyword evidence="1" id="KW-0812">Transmembrane</keyword>
<name>A0A426D4U2_9LACO</name>
<dbReference type="Proteomes" id="UP000283633">
    <property type="component" value="Unassembled WGS sequence"/>
</dbReference>
<keyword evidence="1" id="KW-0472">Membrane</keyword>
<evidence type="ECO:0000256" key="1">
    <source>
        <dbReference type="SAM" id="Phobius"/>
    </source>
</evidence>
<comment type="caution">
    <text evidence="2">The sequence shown here is derived from an EMBL/GenBank/DDBJ whole genome shotgun (WGS) entry which is preliminary data.</text>
</comment>
<protein>
    <submittedName>
        <fullName evidence="2">Uncharacterized protein</fullName>
    </submittedName>
</protein>
<keyword evidence="1" id="KW-1133">Transmembrane helix</keyword>
<sequence>MDISDWFDFSHRVQSETVLVKEVNGQVESKTVRGSFNWMAVLFNWIYVLATKQYRTPGFIQKFITIDIVGSVVCSAVYFLLGTFLGLVVSLAMYVWIGMMFDTWFKDQLLVNGYHVQSATATV</sequence>
<accession>A0A426D4U2</accession>
<gene>
    <name evidence="2" type="ORF">D1831_11960</name>
</gene>
<feature type="transmembrane region" description="Helical" evidence="1">
    <location>
        <begin position="35"/>
        <end position="51"/>
    </location>
</feature>
<evidence type="ECO:0000313" key="2">
    <source>
        <dbReference type="EMBL" id="RRK09584.1"/>
    </source>
</evidence>
<dbReference type="EMBL" id="QWZQ01000048">
    <property type="protein sequence ID" value="RRK09584.1"/>
    <property type="molecule type" value="Genomic_DNA"/>
</dbReference>
<evidence type="ECO:0000313" key="3">
    <source>
        <dbReference type="Proteomes" id="UP000283633"/>
    </source>
</evidence>
<dbReference type="OrthoDB" id="2296311at2"/>
<reference evidence="2 3" key="1">
    <citation type="submission" date="2018-08" db="EMBL/GenBank/DDBJ databases">
        <title>Genome Lactobacillus garii FI11369.</title>
        <authorList>
            <person name="Diaz M."/>
            <person name="Narbad A."/>
        </authorList>
    </citation>
    <scope>NUCLEOTIDE SEQUENCE [LARGE SCALE GENOMIC DNA]</scope>
    <source>
        <strain evidence="2 3">FI11369</strain>
    </source>
</reference>
<organism evidence="2 3">
    <name type="scientific">Lactiplantibacillus garii</name>
    <dbReference type="NCBI Taxonomy" id="2306423"/>
    <lineage>
        <taxon>Bacteria</taxon>
        <taxon>Bacillati</taxon>
        <taxon>Bacillota</taxon>
        <taxon>Bacilli</taxon>
        <taxon>Lactobacillales</taxon>
        <taxon>Lactobacillaceae</taxon>
        <taxon>Lactiplantibacillus</taxon>
    </lineage>
</organism>
<dbReference type="RefSeq" id="WP_125073131.1">
    <property type="nucleotide sequence ID" value="NZ_QWZQ01000048.1"/>
</dbReference>
<dbReference type="AlphaFoldDB" id="A0A426D4U2"/>